<feature type="compositionally biased region" description="Polar residues" evidence="13">
    <location>
        <begin position="254"/>
        <end position="274"/>
    </location>
</feature>
<dbReference type="GO" id="GO:0005634">
    <property type="term" value="C:nucleus"/>
    <property type="evidence" value="ECO:0007669"/>
    <property type="project" value="UniProtKB-SubCell"/>
</dbReference>
<evidence type="ECO:0000256" key="3">
    <source>
        <dbReference type="ARBA" id="ARBA00022722"/>
    </source>
</evidence>
<dbReference type="AlphaFoldDB" id="A0A0J9XKI6"/>
<feature type="region of interest" description="Disordered" evidence="13">
    <location>
        <begin position="84"/>
        <end position="154"/>
    </location>
</feature>
<comment type="subcellular location">
    <subcellularLocation>
        <location evidence="2">Nucleus</location>
    </subcellularLocation>
</comment>
<dbReference type="GO" id="GO:0031297">
    <property type="term" value="P:replication fork processing"/>
    <property type="evidence" value="ECO:0007669"/>
    <property type="project" value="TreeGrafter"/>
</dbReference>
<dbReference type="GO" id="GO:0000712">
    <property type="term" value="P:resolution of meiotic recombination intermediates"/>
    <property type="evidence" value="ECO:0007669"/>
    <property type="project" value="TreeGrafter"/>
</dbReference>
<dbReference type="GO" id="GO:0006302">
    <property type="term" value="P:double-strand break repair"/>
    <property type="evidence" value="ECO:0007669"/>
    <property type="project" value="TreeGrafter"/>
</dbReference>
<evidence type="ECO:0000256" key="2">
    <source>
        <dbReference type="ARBA" id="ARBA00004123"/>
    </source>
</evidence>
<evidence type="ECO:0000256" key="10">
    <source>
        <dbReference type="ARBA" id="ARBA00023204"/>
    </source>
</evidence>
<sequence>MEPGDESIEILDEPVDSHATPQRKLSFSLSDLDSDIVRSQDSEVIEIVSSSQKDQSKRIVENDPIMLSSTSIVSSYPAQALQSFPTSSPLFPRRTPSPIVESAHGTEYGEPHDPLPPSQSFPNSGYDFRSQSVFRSSPANLQRDTSARTPERASRFDNLESLSVIESEIFSSDLPLQKPHPEHIYLSSLEPEPVRQQSISLPPSSPPETAQDPLPSGSSWSFVLDSSCAEPESLRPAGSKIHNTATIATTQTTPKSTSRFEPLPSSSPIFGLSSTKRKGHSESPPLISLVESQPPPTLAAAAPRKARRTQTEKTASQFEKERQRERKEREKQSRLADRNYQKALNEANRKKTLSLEESLKELCTIVNRGFLTNSTLGKKLHESLAAGRVKIDFLPEKEAGTSECFDVNVFYLKRIVTSKYDIELDMFIPVTRHIANVPLALVVVDAVELAKTRFASKAEIVQYFHDSVQAQRPSTHTTPECRALEVICVVQGLASLLRQSFNSRNQEVADRVRELMGSSTATTRRKPNGKQDPTFDPHLLDNACTDLEFLHNWKVVHSVDPVSTADWVMSLLATHGVSWYKSKSIEGLLAGGIINGDVGYIKSGVDPRDCMEKSLQQIKYVSNKIAANITSNYDSMQKLAASSHRLDQHMSKSLAQSICVLITSENPDRII</sequence>
<evidence type="ECO:0000256" key="13">
    <source>
        <dbReference type="SAM" id="MobiDB-lite"/>
    </source>
</evidence>
<evidence type="ECO:0000256" key="9">
    <source>
        <dbReference type="ARBA" id="ARBA00023172"/>
    </source>
</evidence>
<dbReference type="GO" id="GO:0046872">
    <property type="term" value="F:metal ion binding"/>
    <property type="evidence" value="ECO:0007669"/>
    <property type="project" value="UniProtKB-KW"/>
</dbReference>
<keyword evidence="4" id="KW-0479">Metal-binding</keyword>
<name>A0A0J9XKI6_GEOCN</name>
<dbReference type="OrthoDB" id="343092at2759"/>
<feature type="compositionally biased region" description="Polar residues" evidence="13">
    <location>
        <begin position="120"/>
        <end position="144"/>
    </location>
</feature>
<keyword evidence="7" id="KW-0378">Hydrolase</keyword>
<dbReference type="GO" id="GO:0008821">
    <property type="term" value="F:crossover junction DNA endonuclease activity"/>
    <property type="evidence" value="ECO:0007669"/>
    <property type="project" value="TreeGrafter"/>
</dbReference>
<dbReference type="PANTHER" id="PTHR21077:SF5">
    <property type="entry name" value="CROSSOVER JUNCTION ENDONUCLEASE MMS4"/>
    <property type="match status" value="1"/>
</dbReference>
<gene>
    <name evidence="14" type="ORF">BN980_GECA23s00725g</name>
</gene>
<feature type="compositionally biased region" description="Low complexity" evidence="13">
    <location>
        <begin position="244"/>
        <end position="253"/>
    </location>
</feature>
<dbReference type="GO" id="GO:0031573">
    <property type="term" value="P:mitotic intra-S DNA damage checkpoint signaling"/>
    <property type="evidence" value="ECO:0007669"/>
    <property type="project" value="TreeGrafter"/>
</dbReference>
<feature type="region of interest" description="Disordered" evidence="13">
    <location>
        <begin position="1"/>
        <end position="22"/>
    </location>
</feature>
<comment type="cofactor">
    <cofactor evidence="1">
        <name>Mg(2+)</name>
        <dbReference type="ChEBI" id="CHEBI:18420"/>
    </cofactor>
</comment>
<reference evidence="14" key="1">
    <citation type="submission" date="2014-03" db="EMBL/GenBank/DDBJ databases">
        <authorList>
            <person name="Casaregola S."/>
        </authorList>
    </citation>
    <scope>NUCLEOTIDE SEQUENCE [LARGE SCALE GENOMIC DNA]</scope>
    <source>
        <strain evidence="14">CLIB 918</strain>
    </source>
</reference>
<keyword evidence="12" id="KW-0469">Meiosis</keyword>
<keyword evidence="8" id="KW-0460">Magnesium</keyword>
<evidence type="ECO:0000256" key="8">
    <source>
        <dbReference type="ARBA" id="ARBA00022842"/>
    </source>
</evidence>
<feature type="compositionally biased region" description="Basic and acidic residues" evidence="13">
    <location>
        <begin position="318"/>
        <end position="339"/>
    </location>
</feature>
<dbReference type="STRING" id="1173061.A0A0J9XKI6"/>
<dbReference type="GO" id="GO:0048476">
    <property type="term" value="C:Holliday junction resolvase complex"/>
    <property type="evidence" value="ECO:0007669"/>
    <property type="project" value="InterPro"/>
</dbReference>
<dbReference type="InterPro" id="IPR033310">
    <property type="entry name" value="Mms4/EME1/EME2"/>
</dbReference>
<comment type="caution">
    <text evidence="14">The sequence shown here is derived from an EMBL/GenBank/DDBJ whole genome shotgun (WGS) entry which is preliminary data.</text>
</comment>
<feature type="compositionally biased region" description="Acidic residues" evidence="13">
    <location>
        <begin position="1"/>
        <end position="14"/>
    </location>
</feature>
<dbReference type="EMBL" id="CCBN010000023">
    <property type="protein sequence ID" value="CDO57603.1"/>
    <property type="molecule type" value="Genomic_DNA"/>
</dbReference>
<organism evidence="14 15">
    <name type="scientific">Geotrichum candidum</name>
    <name type="common">Oospora lactis</name>
    <name type="synonym">Dipodascus geotrichum</name>
    <dbReference type="NCBI Taxonomy" id="1173061"/>
    <lineage>
        <taxon>Eukaryota</taxon>
        <taxon>Fungi</taxon>
        <taxon>Dikarya</taxon>
        <taxon>Ascomycota</taxon>
        <taxon>Saccharomycotina</taxon>
        <taxon>Dipodascomycetes</taxon>
        <taxon>Dipodascales</taxon>
        <taxon>Dipodascaceae</taxon>
        <taxon>Geotrichum</taxon>
    </lineage>
</organism>
<accession>A0A0J9XKI6</accession>
<feature type="region of interest" description="Disordered" evidence="13">
    <location>
        <begin position="171"/>
        <end position="339"/>
    </location>
</feature>
<feature type="region of interest" description="Disordered" evidence="13">
    <location>
        <begin position="516"/>
        <end position="535"/>
    </location>
</feature>
<evidence type="ECO:0000256" key="7">
    <source>
        <dbReference type="ARBA" id="ARBA00022801"/>
    </source>
</evidence>
<protein>
    <submittedName>
        <fullName evidence="14">Uncharacterized protein</fullName>
    </submittedName>
</protein>
<dbReference type="Proteomes" id="UP000242525">
    <property type="component" value="Unassembled WGS sequence"/>
</dbReference>
<keyword evidence="9" id="KW-0233">DNA recombination</keyword>
<evidence type="ECO:0000256" key="5">
    <source>
        <dbReference type="ARBA" id="ARBA00022759"/>
    </source>
</evidence>
<evidence type="ECO:0000313" key="14">
    <source>
        <dbReference type="EMBL" id="CDO57603.1"/>
    </source>
</evidence>
<keyword evidence="3" id="KW-0540">Nuclease</keyword>
<evidence type="ECO:0000256" key="1">
    <source>
        <dbReference type="ARBA" id="ARBA00001946"/>
    </source>
</evidence>
<proteinExistence type="predicted"/>
<evidence type="ECO:0000256" key="6">
    <source>
        <dbReference type="ARBA" id="ARBA00022763"/>
    </source>
</evidence>
<evidence type="ECO:0000256" key="12">
    <source>
        <dbReference type="ARBA" id="ARBA00023254"/>
    </source>
</evidence>
<dbReference type="PANTHER" id="PTHR21077">
    <property type="entry name" value="EME1 PROTEIN"/>
    <property type="match status" value="1"/>
</dbReference>
<keyword evidence="5" id="KW-0255">Endonuclease</keyword>
<feature type="compositionally biased region" description="Basic and acidic residues" evidence="13">
    <location>
        <begin position="145"/>
        <end position="154"/>
    </location>
</feature>
<keyword evidence="15" id="KW-1185">Reference proteome</keyword>
<keyword evidence="6" id="KW-0227">DNA damage</keyword>
<evidence type="ECO:0000313" key="15">
    <source>
        <dbReference type="Proteomes" id="UP000242525"/>
    </source>
</evidence>
<keyword evidence="11" id="KW-0539">Nucleus</keyword>
<keyword evidence="10" id="KW-0234">DNA repair</keyword>
<evidence type="ECO:0000256" key="4">
    <source>
        <dbReference type="ARBA" id="ARBA00022723"/>
    </source>
</evidence>
<evidence type="ECO:0000256" key="11">
    <source>
        <dbReference type="ARBA" id="ARBA00023242"/>
    </source>
</evidence>